<comment type="caution">
    <text evidence="1">The sequence shown here is derived from an EMBL/GenBank/DDBJ whole genome shotgun (WGS) entry which is preliminary data.</text>
</comment>
<proteinExistence type="predicted"/>
<dbReference type="InterPro" id="IPR017748">
    <property type="entry name" value="TagF"/>
</dbReference>
<dbReference type="InterPro" id="IPR038225">
    <property type="entry name" value="TagF_sf"/>
</dbReference>
<keyword evidence="2" id="KW-1185">Reference proteome</keyword>
<organism evidence="1 2">
    <name type="scientific">Pseudoduganella lurida</name>
    <dbReference type="NCBI Taxonomy" id="1036180"/>
    <lineage>
        <taxon>Bacteria</taxon>
        <taxon>Pseudomonadati</taxon>
        <taxon>Pseudomonadota</taxon>
        <taxon>Betaproteobacteria</taxon>
        <taxon>Burkholderiales</taxon>
        <taxon>Oxalobacteraceae</taxon>
        <taxon>Telluria group</taxon>
        <taxon>Pseudoduganella</taxon>
    </lineage>
</organism>
<evidence type="ECO:0000313" key="1">
    <source>
        <dbReference type="EMBL" id="TWI66438.1"/>
    </source>
</evidence>
<dbReference type="OrthoDB" id="9801841at2"/>
<dbReference type="Pfam" id="PF09867">
    <property type="entry name" value="TagF_N"/>
    <property type="match status" value="1"/>
</dbReference>
<accession>A0A562RBN6</accession>
<protein>
    <submittedName>
        <fullName evidence="1">Type VI secretion system protein ImpM</fullName>
    </submittedName>
</protein>
<gene>
    <name evidence="1" type="ORF">IP91_02255</name>
</gene>
<dbReference type="EMBL" id="VLLB01000003">
    <property type="protein sequence ID" value="TWI66438.1"/>
    <property type="molecule type" value="Genomic_DNA"/>
</dbReference>
<dbReference type="Proteomes" id="UP000318431">
    <property type="component" value="Unassembled WGS sequence"/>
</dbReference>
<evidence type="ECO:0000313" key="2">
    <source>
        <dbReference type="Proteomes" id="UP000318431"/>
    </source>
</evidence>
<name>A0A562RBN6_9BURK</name>
<dbReference type="NCBIfam" id="TIGR03373">
    <property type="entry name" value="VI_minor_4"/>
    <property type="match status" value="1"/>
</dbReference>
<dbReference type="AlphaFoldDB" id="A0A562RBN6"/>
<dbReference type="Gene3D" id="3.40.1730.10">
    <property type="entry name" value="pa0076 domain"/>
    <property type="match status" value="1"/>
</dbReference>
<reference evidence="1 2" key="1">
    <citation type="journal article" date="2015" name="Stand. Genomic Sci.">
        <title>Genomic Encyclopedia of Bacterial and Archaeal Type Strains, Phase III: the genomes of soil and plant-associated and newly described type strains.</title>
        <authorList>
            <person name="Whitman W.B."/>
            <person name="Woyke T."/>
            <person name="Klenk H.P."/>
            <person name="Zhou Y."/>
            <person name="Lilburn T.G."/>
            <person name="Beck B.J."/>
            <person name="De Vos P."/>
            <person name="Vandamme P."/>
            <person name="Eisen J.A."/>
            <person name="Garrity G."/>
            <person name="Hugenholtz P."/>
            <person name="Kyrpides N.C."/>
        </authorList>
    </citation>
    <scope>NUCLEOTIDE SEQUENCE [LARGE SCALE GENOMIC DNA]</scope>
    <source>
        <strain evidence="1 2">CGMCC 1.10822</strain>
    </source>
</reference>
<sequence length="327" mass="35087">MKTPFRIGYFGKLPARSDFVKGGAQHELTGLLDDWLAATMQQLAANPRWKQHYDAAEPLHFAFVGPRSRLAVAGHLAASNDQSGRRFPFIAVGTLEVPRPEDFVAISPLALAPLWQRLGSLADDALTSTEPAAPLQVLGAAVLEGDAECDGDSDGHGTALRRFAEQTDLAALEALLAHAGQAYSARGILLGIGLLLQPFEWSGSTRLDKGLALPLPRAGAAQAAVAAFWLALIMPFLRRVEIELALFVAEIRGQATLVVGFSGATPGTLHAILDPEAAGDRLIAFDETRWVDDMIEHDPAVLRLSACLAQRDLSLAAARQLFRETFT</sequence>
<dbReference type="RefSeq" id="WP_145649063.1">
    <property type="nucleotide sequence ID" value="NZ_VLLB01000003.1"/>
</dbReference>